<dbReference type="Proteomes" id="UP000356253">
    <property type="component" value="Unassembled WGS sequence"/>
</dbReference>
<organism evidence="1 2">
    <name type="scientific">Mesonia oceanica</name>
    <dbReference type="NCBI Taxonomy" id="2687242"/>
    <lineage>
        <taxon>Bacteria</taxon>
        <taxon>Pseudomonadati</taxon>
        <taxon>Bacteroidota</taxon>
        <taxon>Flavobacteriia</taxon>
        <taxon>Flavobacteriales</taxon>
        <taxon>Flavobacteriaceae</taxon>
        <taxon>Mesonia</taxon>
    </lineage>
</organism>
<name>A0AC61Y727_9FLAO</name>
<protein>
    <submittedName>
        <fullName evidence="1">Uncharacterized protein</fullName>
    </submittedName>
</protein>
<comment type="caution">
    <text evidence="1">The sequence shown here is derived from an EMBL/GenBank/DDBJ whole genome shotgun (WGS) entry which is preliminary data.</text>
</comment>
<reference evidence="1" key="1">
    <citation type="submission" date="2019-09" db="EMBL/GenBank/DDBJ databases">
        <authorList>
            <person name="Rodrigo-Torres L."/>
            <person name="Arahal R. D."/>
            <person name="Lucena T."/>
        </authorList>
    </citation>
    <scope>NUCLEOTIDE SEQUENCE</scope>
    <source>
        <strain evidence="1">ISS653</strain>
    </source>
</reference>
<proteinExistence type="predicted"/>
<keyword evidence="2" id="KW-1185">Reference proteome</keyword>
<sequence>MNNLYSDLNSELLEKNIEKVWFEKEDKLIRGDKKGELVPNWIVAIDFPLFETTDFLTISDQTGEPLYFQTKHRVYEIFKNEEGKYYSKIEETE</sequence>
<gene>
    <name evidence="1" type="ORF">FVB9532_01566</name>
</gene>
<evidence type="ECO:0000313" key="1">
    <source>
        <dbReference type="EMBL" id="VVV00297.1"/>
    </source>
</evidence>
<accession>A0AC61Y727</accession>
<dbReference type="EMBL" id="CABVMM010000005">
    <property type="protein sequence ID" value="VVV00297.1"/>
    <property type="molecule type" value="Genomic_DNA"/>
</dbReference>
<evidence type="ECO:0000313" key="2">
    <source>
        <dbReference type="Proteomes" id="UP000356253"/>
    </source>
</evidence>